<keyword evidence="3" id="KW-1185">Reference proteome</keyword>
<dbReference type="EMBL" id="KQ474082">
    <property type="protein sequence ID" value="KPV73562.1"/>
    <property type="molecule type" value="Genomic_DNA"/>
</dbReference>
<feature type="region of interest" description="Disordered" evidence="1">
    <location>
        <begin position="1"/>
        <end position="128"/>
    </location>
</feature>
<dbReference type="GeneID" id="28975073"/>
<evidence type="ECO:0000313" key="2">
    <source>
        <dbReference type="EMBL" id="KPV73562.1"/>
    </source>
</evidence>
<evidence type="ECO:0000256" key="1">
    <source>
        <dbReference type="SAM" id="MobiDB-lite"/>
    </source>
</evidence>
<organism evidence="2 3">
    <name type="scientific">Rhodotorula graminis (strain WP1)</name>
    <dbReference type="NCBI Taxonomy" id="578459"/>
    <lineage>
        <taxon>Eukaryota</taxon>
        <taxon>Fungi</taxon>
        <taxon>Dikarya</taxon>
        <taxon>Basidiomycota</taxon>
        <taxon>Pucciniomycotina</taxon>
        <taxon>Microbotryomycetes</taxon>
        <taxon>Sporidiobolales</taxon>
        <taxon>Sporidiobolaceae</taxon>
        <taxon>Rhodotorula</taxon>
    </lineage>
</organism>
<dbReference type="Proteomes" id="UP000053890">
    <property type="component" value="Unassembled WGS sequence"/>
</dbReference>
<reference evidence="2 3" key="1">
    <citation type="journal article" date="2015" name="Front. Microbiol.">
        <title>Genome sequence of the plant growth promoting endophytic yeast Rhodotorula graminis WP1.</title>
        <authorList>
            <person name="Firrincieli A."/>
            <person name="Otillar R."/>
            <person name="Salamov A."/>
            <person name="Schmutz J."/>
            <person name="Khan Z."/>
            <person name="Redman R.S."/>
            <person name="Fleck N.D."/>
            <person name="Lindquist E."/>
            <person name="Grigoriev I.V."/>
            <person name="Doty S.L."/>
        </authorList>
    </citation>
    <scope>NUCLEOTIDE SEQUENCE [LARGE SCALE GENOMIC DNA]</scope>
    <source>
        <strain evidence="2 3">WP1</strain>
    </source>
</reference>
<dbReference type="AlphaFoldDB" id="A0A0P9H0Y0"/>
<gene>
    <name evidence="2" type="ORF">RHOBADRAFT_45522</name>
</gene>
<feature type="compositionally biased region" description="Polar residues" evidence="1">
    <location>
        <begin position="61"/>
        <end position="71"/>
    </location>
</feature>
<feature type="compositionally biased region" description="Basic and acidic residues" evidence="1">
    <location>
        <begin position="91"/>
        <end position="101"/>
    </location>
</feature>
<evidence type="ECO:0000313" key="3">
    <source>
        <dbReference type="Proteomes" id="UP000053890"/>
    </source>
</evidence>
<name>A0A0P9H0Y0_RHOGW</name>
<feature type="compositionally biased region" description="Low complexity" evidence="1">
    <location>
        <begin position="178"/>
        <end position="191"/>
    </location>
</feature>
<accession>A0A0P9H0Y0</accession>
<feature type="compositionally biased region" description="Basic and acidic residues" evidence="1">
    <location>
        <begin position="30"/>
        <end position="41"/>
    </location>
</feature>
<protein>
    <submittedName>
        <fullName evidence="2">Uncharacterized protein</fullName>
    </submittedName>
</protein>
<feature type="compositionally biased region" description="Polar residues" evidence="1">
    <location>
        <begin position="198"/>
        <end position="215"/>
    </location>
</feature>
<sequence>MTLVEPTSPPTIPTHRRRLSLKILTSPFRRTPDASTHDTRADGSSSADACVDEAARASPLERTSTQGSSTGPKKLRRRSLSNVVKLAKPSGTKDERLDEAGARSTTVDWAKRTAGHPLPQRPPSLKVERSTVHAPLLVELDSLRSGPSTYTPDPPGPARPAVASLPPCTGLPFPSRPKPAAARGPPRSATADVEQEPVASSSSERRPQLSQSSSLYFVDAELLAPPR</sequence>
<dbReference type="RefSeq" id="XP_018269611.1">
    <property type="nucleotide sequence ID" value="XM_018414625.1"/>
</dbReference>
<feature type="region of interest" description="Disordered" evidence="1">
    <location>
        <begin position="143"/>
        <end position="227"/>
    </location>
</feature>
<proteinExistence type="predicted"/>